<feature type="binding site" evidence="13">
    <location>
        <position position="55"/>
    </location>
    <ligand>
        <name>Zn(2+)</name>
        <dbReference type="ChEBI" id="CHEBI:29105"/>
    </ligand>
</feature>
<dbReference type="PRINTS" id="PR01070">
    <property type="entry name" value="ACCCTRFRASEB"/>
</dbReference>
<feature type="zinc finger region" description="C4-type" evidence="13">
    <location>
        <begin position="33"/>
        <end position="55"/>
    </location>
</feature>
<dbReference type="PANTHER" id="PTHR42995">
    <property type="entry name" value="ACETYL-COENZYME A CARBOXYLASE CARBOXYL TRANSFERASE SUBUNIT BETA, CHLOROPLASTIC"/>
    <property type="match status" value="1"/>
</dbReference>
<keyword evidence="5 13" id="KW-0547">Nucleotide-binding</keyword>
<dbReference type="HAMAP" id="MF_01395">
    <property type="entry name" value="AcetylCoA_CT_beta"/>
    <property type="match status" value="1"/>
</dbReference>
<sequence length="294" mass="32556">MALKDLFGKKKKYASIPGDKARKDVPEGLMQKCGGCQKIFYQKELQKNLNVCPGCGHHHQISAYERINYLVDEGSFKEWDKDLLSKNPLNFSQYEEKIESDIIKTGLNEAVVTGEGRIHKVRMAIAVMDSRFRMGSMGSVVGEKIARAIEKARIEKMPIIIFTASGGARMQEGVLSLMQMAKTSIAIQRLHADNGLFISVMTNPTTGGVSASFASIGDYNFAEPGALIGFAGQRIIEQTIREKLPKDFQTAEFQLKHGQVDKVIPRQEMRDTIATIFDIHQFGGGESHAASSRV</sequence>
<keyword evidence="10 13" id="KW-0443">Lipid metabolism</keyword>
<comment type="catalytic activity">
    <reaction evidence="13">
        <text>N(6)-carboxybiotinyl-L-lysyl-[protein] + acetyl-CoA = N(6)-biotinyl-L-lysyl-[protein] + malonyl-CoA</text>
        <dbReference type="Rhea" id="RHEA:54728"/>
        <dbReference type="Rhea" id="RHEA-COMP:10505"/>
        <dbReference type="Rhea" id="RHEA-COMP:10506"/>
        <dbReference type="ChEBI" id="CHEBI:57288"/>
        <dbReference type="ChEBI" id="CHEBI:57384"/>
        <dbReference type="ChEBI" id="CHEBI:83144"/>
        <dbReference type="ChEBI" id="CHEBI:83145"/>
        <dbReference type="EC" id="2.1.3.15"/>
    </reaction>
</comment>
<keyword evidence="2 13" id="KW-0444">Lipid biosynthesis</keyword>
<dbReference type="InterPro" id="IPR011762">
    <property type="entry name" value="COA_CT_N"/>
</dbReference>
<keyword evidence="6 13" id="KW-0863">Zinc-finger</keyword>
<name>W4VIE5_9BACI</name>
<evidence type="ECO:0000256" key="8">
    <source>
        <dbReference type="ARBA" id="ARBA00022833"/>
    </source>
</evidence>
<keyword evidence="4 13" id="KW-0479">Metal-binding</keyword>
<dbReference type="NCBIfam" id="TIGR00515">
    <property type="entry name" value="accD"/>
    <property type="match status" value="1"/>
</dbReference>
<comment type="pathway">
    <text evidence="13">Lipid metabolism; malonyl-CoA biosynthesis; malonyl-CoA from acetyl-CoA: step 1/1.</text>
</comment>
<dbReference type="RefSeq" id="WP_235182678.1">
    <property type="nucleotide sequence ID" value="NZ_BAVS01000008.1"/>
</dbReference>
<keyword evidence="13" id="KW-0963">Cytoplasm</keyword>
<dbReference type="Pfam" id="PF17848">
    <property type="entry name" value="Zn_ribbon_ACC"/>
    <property type="match status" value="1"/>
</dbReference>
<organism evidence="15 16">
    <name type="scientific">Gracilibacillus boraciitolerans JCM 21714</name>
    <dbReference type="NCBI Taxonomy" id="1298598"/>
    <lineage>
        <taxon>Bacteria</taxon>
        <taxon>Bacillati</taxon>
        <taxon>Bacillota</taxon>
        <taxon>Bacilli</taxon>
        <taxon>Bacillales</taxon>
        <taxon>Bacillaceae</taxon>
        <taxon>Gracilibacillus</taxon>
    </lineage>
</organism>
<reference evidence="15 16" key="1">
    <citation type="journal article" date="2014" name="Genome Announc.">
        <title>Draft Genome Sequence of the Boron-Tolerant and Moderately Halotolerant Bacterium Gracilibacillus boraciitolerans JCM 21714T.</title>
        <authorList>
            <person name="Ahmed I."/>
            <person name="Oshima K."/>
            <person name="Suda W."/>
            <person name="Kitamura K."/>
            <person name="Iida T."/>
            <person name="Ohmori Y."/>
            <person name="Fujiwara T."/>
            <person name="Hattori M."/>
            <person name="Ohkuma M."/>
        </authorList>
    </citation>
    <scope>NUCLEOTIDE SEQUENCE [LARGE SCALE GENOMIC DNA]</scope>
    <source>
        <strain evidence="15 16">JCM 21714</strain>
    </source>
</reference>
<comment type="function">
    <text evidence="12 13">Component of the acetyl coenzyme A carboxylase (ACC) complex. Biotin carboxylase (BC) catalyzes the carboxylation of biotin on its carrier protein (BCCP) and then the CO(2) group is transferred by the transcarboxylase to acetyl-CoA to form malonyl-CoA.</text>
</comment>
<dbReference type="GO" id="GO:0008270">
    <property type="term" value="F:zinc ion binding"/>
    <property type="evidence" value="ECO:0007669"/>
    <property type="project" value="UniProtKB-UniRule"/>
</dbReference>
<evidence type="ECO:0000313" key="15">
    <source>
        <dbReference type="EMBL" id="GAE92982.1"/>
    </source>
</evidence>
<dbReference type="PANTHER" id="PTHR42995:SF5">
    <property type="entry name" value="ACETYL-COENZYME A CARBOXYLASE CARBOXYL TRANSFERASE SUBUNIT BETA, CHLOROPLASTIC"/>
    <property type="match status" value="1"/>
</dbReference>
<dbReference type="STRING" id="1298598.JCM21714_2011"/>
<evidence type="ECO:0000256" key="7">
    <source>
        <dbReference type="ARBA" id="ARBA00022832"/>
    </source>
</evidence>
<dbReference type="eggNOG" id="COG0777">
    <property type="taxonomic scope" value="Bacteria"/>
</dbReference>
<dbReference type="GO" id="GO:0009317">
    <property type="term" value="C:acetyl-CoA carboxylase complex"/>
    <property type="evidence" value="ECO:0007669"/>
    <property type="project" value="InterPro"/>
</dbReference>
<dbReference type="AlphaFoldDB" id="W4VIE5"/>
<dbReference type="UniPathway" id="UPA00655">
    <property type="reaction ID" value="UER00711"/>
</dbReference>
<dbReference type="Proteomes" id="UP000019102">
    <property type="component" value="Unassembled WGS sequence"/>
</dbReference>
<keyword evidence="7 13" id="KW-0276">Fatty acid metabolism</keyword>
<dbReference type="InterPro" id="IPR034733">
    <property type="entry name" value="AcCoA_carboxyl_beta"/>
</dbReference>
<keyword evidence="11 13" id="KW-0275">Fatty acid biosynthesis</keyword>
<comment type="subunit">
    <text evidence="13">Acetyl-CoA carboxylase is a heterohexamer composed of biotin carboxyl carrier protein (AccB), biotin carboxylase (AccC) and two subunits each of ACCase subunit alpha (AccA) and ACCase subunit beta (AccD).</text>
</comment>
<evidence type="ECO:0000256" key="3">
    <source>
        <dbReference type="ARBA" id="ARBA00022679"/>
    </source>
</evidence>
<dbReference type="Pfam" id="PF01039">
    <property type="entry name" value="Carboxyl_trans"/>
    <property type="match status" value="1"/>
</dbReference>
<dbReference type="InterPro" id="IPR041010">
    <property type="entry name" value="Znf-ACC"/>
</dbReference>
<accession>W4VIE5</accession>
<dbReference type="PROSITE" id="PS50980">
    <property type="entry name" value="COA_CT_NTER"/>
    <property type="match status" value="1"/>
</dbReference>
<dbReference type="EC" id="2.1.3.15" evidence="13"/>
<keyword evidence="9 13" id="KW-0067">ATP-binding</keyword>
<dbReference type="Gene3D" id="3.90.226.10">
    <property type="entry name" value="2-enoyl-CoA Hydratase, Chain A, domain 1"/>
    <property type="match status" value="1"/>
</dbReference>
<feature type="domain" description="CoA carboxyltransferase N-terminal" evidence="14">
    <location>
        <begin position="29"/>
        <end position="294"/>
    </location>
</feature>
<evidence type="ECO:0000256" key="2">
    <source>
        <dbReference type="ARBA" id="ARBA00022516"/>
    </source>
</evidence>
<dbReference type="GO" id="GO:0005524">
    <property type="term" value="F:ATP binding"/>
    <property type="evidence" value="ECO:0007669"/>
    <property type="project" value="UniProtKB-KW"/>
</dbReference>
<comment type="cofactor">
    <cofactor evidence="13">
        <name>Zn(2+)</name>
        <dbReference type="ChEBI" id="CHEBI:29105"/>
    </cofactor>
    <text evidence="13">Binds 1 zinc ion per subunit.</text>
</comment>
<dbReference type="InterPro" id="IPR029045">
    <property type="entry name" value="ClpP/crotonase-like_dom_sf"/>
</dbReference>
<evidence type="ECO:0000256" key="13">
    <source>
        <dbReference type="HAMAP-Rule" id="MF_01395"/>
    </source>
</evidence>
<keyword evidence="8 13" id="KW-0862">Zinc</keyword>
<evidence type="ECO:0000256" key="9">
    <source>
        <dbReference type="ARBA" id="ARBA00022840"/>
    </source>
</evidence>
<evidence type="ECO:0000256" key="11">
    <source>
        <dbReference type="ARBA" id="ARBA00023160"/>
    </source>
</evidence>
<evidence type="ECO:0000256" key="10">
    <source>
        <dbReference type="ARBA" id="ARBA00023098"/>
    </source>
</evidence>
<gene>
    <name evidence="13" type="primary">accD</name>
    <name evidence="15" type="ORF">JCM21714_2011</name>
</gene>
<evidence type="ECO:0000256" key="5">
    <source>
        <dbReference type="ARBA" id="ARBA00022741"/>
    </source>
</evidence>
<evidence type="ECO:0000256" key="6">
    <source>
        <dbReference type="ARBA" id="ARBA00022771"/>
    </source>
</evidence>
<dbReference type="EMBL" id="BAVS01000008">
    <property type="protein sequence ID" value="GAE92982.1"/>
    <property type="molecule type" value="Genomic_DNA"/>
</dbReference>
<comment type="subcellular location">
    <subcellularLocation>
        <location evidence="1 13">Cytoplasm</location>
    </subcellularLocation>
</comment>
<protein>
    <recommendedName>
        <fullName evidence="13">Acetyl-coenzyme A carboxylase carboxyl transferase subunit beta</fullName>
        <shortName evidence="13">ACCase subunit beta</shortName>
        <shortName evidence="13">Acetyl-CoA carboxylase carboxyltransferase subunit beta</shortName>
        <ecNumber evidence="13">2.1.3.15</ecNumber>
    </recommendedName>
</protein>
<feature type="binding site" evidence="13">
    <location>
        <position position="33"/>
    </location>
    <ligand>
        <name>Zn(2+)</name>
        <dbReference type="ChEBI" id="CHEBI:29105"/>
    </ligand>
</feature>
<dbReference type="GO" id="GO:0003989">
    <property type="term" value="F:acetyl-CoA carboxylase activity"/>
    <property type="evidence" value="ECO:0007669"/>
    <property type="project" value="InterPro"/>
</dbReference>
<evidence type="ECO:0000259" key="14">
    <source>
        <dbReference type="PROSITE" id="PS50980"/>
    </source>
</evidence>
<evidence type="ECO:0000256" key="4">
    <source>
        <dbReference type="ARBA" id="ARBA00022723"/>
    </source>
</evidence>
<comment type="similarity">
    <text evidence="13">Belongs to the AccD/PCCB family.</text>
</comment>
<dbReference type="GO" id="GO:0006633">
    <property type="term" value="P:fatty acid biosynthetic process"/>
    <property type="evidence" value="ECO:0007669"/>
    <property type="project" value="UniProtKB-KW"/>
</dbReference>
<dbReference type="GO" id="GO:2001295">
    <property type="term" value="P:malonyl-CoA biosynthetic process"/>
    <property type="evidence" value="ECO:0007669"/>
    <property type="project" value="UniProtKB-UniRule"/>
</dbReference>
<evidence type="ECO:0000256" key="1">
    <source>
        <dbReference type="ARBA" id="ARBA00004496"/>
    </source>
</evidence>
<dbReference type="InterPro" id="IPR000438">
    <property type="entry name" value="Acetyl_CoA_COase_Trfase_b_su"/>
</dbReference>
<evidence type="ECO:0000313" key="16">
    <source>
        <dbReference type="Proteomes" id="UP000019102"/>
    </source>
</evidence>
<feature type="binding site" evidence="13">
    <location>
        <position position="52"/>
    </location>
    <ligand>
        <name>Zn(2+)</name>
        <dbReference type="ChEBI" id="CHEBI:29105"/>
    </ligand>
</feature>
<feature type="binding site" evidence="13">
    <location>
        <position position="36"/>
    </location>
    <ligand>
        <name>Zn(2+)</name>
        <dbReference type="ChEBI" id="CHEBI:29105"/>
    </ligand>
</feature>
<keyword evidence="16" id="KW-1185">Reference proteome</keyword>
<keyword evidence="3 13" id="KW-0808">Transferase</keyword>
<comment type="caution">
    <text evidence="15">The sequence shown here is derived from an EMBL/GenBank/DDBJ whole genome shotgun (WGS) entry which is preliminary data.</text>
</comment>
<dbReference type="GO" id="GO:0016743">
    <property type="term" value="F:carboxyl- or carbamoyltransferase activity"/>
    <property type="evidence" value="ECO:0007669"/>
    <property type="project" value="UniProtKB-UniRule"/>
</dbReference>
<dbReference type="SUPFAM" id="SSF52096">
    <property type="entry name" value="ClpP/crotonase"/>
    <property type="match status" value="1"/>
</dbReference>
<evidence type="ECO:0000256" key="12">
    <source>
        <dbReference type="ARBA" id="ARBA00025280"/>
    </source>
</evidence>
<proteinExistence type="inferred from homology"/>